<dbReference type="OrthoDB" id="1362378at2"/>
<evidence type="ECO:0000313" key="3">
    <source>
        <dbReference type="Proteomes" id="UP000488936"/>
    </source>
</evidence>
<dbReference type="EMBL" id="WMJY01000002">
    <property type="protein sequence ID" value="MTH28527.1"/>
    <property type="molecule type" value="Genomic_DNA"/>
</dbReference>
<keyword evidence="1" id="KW-1133">Transmembrane helix</keyword>
<comment type="caution">
    <text evidence="2">The sequence shown here is derived from an EMBL/GenBank/DDBJ whole genome shotgun (WGS) entry which is preliminary data.</text>
</comment>
<feature type="transmembrane region" description="Helical" evidence="1">
    <location>
        <begin position="41"/>
        <end position="67"/>
    </location>
</feature>
<feature type="transmembrane region" description="Helical" evidence="1">
    <location>
        <begin position="73"/>
        <end position="91"/>
    </location>
</feature>
<keyword evidence="1" id="KW-0812">Transmembrane</keyword>
<organism evidence="2 3">
    <name type="scientific">Myroides pelagicus</name>
    <dbReference type="NCBI Taxonomy" id="270914"/>
    <lineage>
        <taxon>Bacteria</taxon>
        <taxon>Pseudomonadati</taxon>
        <taxon>Bacteroidota</taxon>
        <taxon>Flavobacteriia</taxon>
        <taxon>Flavobacteriales</taxon>
        <taxon>Flavobacteriaceae</taxon>
        <taxon>Myroides</taxon>
    </lineage>
</organism>
<evidence type="ECO:0000313" key="2">
    <source>
        <dbReference type="EMBL" id="MTH28527.1"/>
    </source>
</evidence>
<feature type="transmembrane region" description="Helical" evidence="1">
    <location>
        <begin position="6"/>
        <end position="29"/>
    </location>
</feature>
<reference evidence="2 3" key="1">
    <citation type="journal article" date="2006" name="Int. J. Syst. Evol. Microbiol.">
        <title>Myroides pelagicus sp. nov., isolated from seawater in Thailand.</title>
        <authorList>
            <person name="Yoon J."/>
            <person name="Maneerat S."/>
            <person name="Kawai F."/>
            <person name="Yokota A."/>
        </authorList>
    </citation>
    <scope>NUCLEOTIDE SEQUENCE [LARGE SCALE GENOMIC DNA]</scope>
    <source>
        <strain evidence="2 3">SM1T</strain>
    </source>
</reference>
<keyword evidence="1" id="KW-0472">Membrane</keyword>
<gene>
    <name evidence="2" type="ORF">GJV77_01110</name>
</gene>
<keyword evidence="3" id="KW-1185">Reference proteome</keyword>
<name>A0A7K1GHV4_9FLAO</name>
<dbReference type="AlphaFoldDB" id="A0A7K1GHV4"/>
<accession>A0A7K1GHV4</accession>
<dbReference type="Proteomes" id="UP000488936">
    <property type="component" value="Unassembled WGS sequence"/>
</dbReference>
<sequence>MDSRLVGMLVGFLSGLVVTIIGSEIYLLLFTHFDLFSDFDFIIKTGLLGRIMAIGSLFNLALFTFFITKRYDFYARGCILAVFIITLITFII</sequence>
<evidence type="ECO:0000256" key="1">
    <source>
        <dbReference type="SAM" id="Phobius"/>
    </source>
</evidence>
<protein>
    <submittedName>
        <fullName evidence="2">Uncharacterized protein</fullName>
    </submittedName>
</protein>
<proteinExistence type="predicted"/>